<dbReference type="OrthoDB" id="5370011at2759"/>
<dbReference type="Proteomes" id="UP000006701">
    <property type="component" value="Unassembled WGS sequence"/>
</dbReference>
<name>A1CB69_ASPCL</name>
<dbReference type="EMBL" id="DS027049">
    <property type="protein sequence ID" value="EAW12987.1"/>
    <property type="molecule type" value="Genomic_DNA"/>
</dbReference>
<dbReference type="HOGENOM" id="CLU_047721_1_0_1"/>
<feature type="region of interest" description="Disordered" evidence="1">
    <location>
        <begin position="175"/>
        <end position="197"/>
    </location>
</feature>
<proteinExistence type="predicted"/>
<dbReference type="KEGG" id="act:ACLA_014240"/>
<evidence type="ECO:0000313" key="2">
    <source>
        <dbReference type="EMBL" id="EAW12987.1"/>
    </source>
</evidence>
<feature type="compositionally biased region" description="Polar residues" evidence="1">
    <location>
        <begin position="47"/>
        <end position="75"/>
    </location>
</feature>
<protein>
    <submittedName>
        <fullName evidence="2">Uncharacterized protein</fullName>
    </submittedName>
</protein>
<dbReference type="STRING" id="344612.A1CB69"/>
<dbReference type="GeneID" id="4706364"/>
<dbReference type="RefSeq" id="XP_001274413.1">
    <property type="nucleotide sequence ID" value="XM_001274412.1"/>
</dbReference>
<sequence>MSSQRDPPKPEDEKQDGFSKYLKRIKTVMRKSSTARSSTSSMQPSTGQLEVSKTIGPSSTSPTPARNPATKSSPQPVVVTHWSAIQQEKARALFAKYGLTLEPGEWQSPSDMTVQRVAKPIRMRVRRTCHRCETTFGPEKVCVNCQHVRCTKCPRHPSTKPKDQAQSALQKIVASREPEPARHTVKGPQVTIPSRTGGQDLVYKPIRQRIRRTCHRCCTTFPDKDAVECPSCKHIRCKKCPREPHKPDKYPDGYPGDAEPPKEIPEWTWKKPRQRVRYSCHKCLTLYGHGQKACANCGQEKGPETIRDPPKKHKPEPDPDVVKRVEERLAHVGVTSGLAFSPHVQVQQLV</sequence>
<evidence type="ECO:0000256" key="1">
    <source>
        <dbReference type="SAM" id="MobiDB-lite"/>
    </source>
</evidence>
<dbReference type="OMA" id="RVHRTCH"/>
<feature type="compositionally biased region" description="Basic and acidic residues" evidence="1">
    <location>
        <begin position="301"/>
        <end position="319"/>
    </location>
</feature>
<feature type="compositionally biased region" description="Basic and acidic residues" evidence="1">
    <location>
        <begin position="1"/>
        <end position="17"/>
    </location>
</feature>
<organism evidence="2 3">
    <name type="scientific">Aspergillus clavatus (strain ATCC 1007 / CBS 513.65 / DSM 816 / NCTC 3887 / NRRL 1 / QM 1276 / 107)</name>
    <dbReference type="NCBI Taxonomy" id="344612"/>
    <lineage>
        <taxon>Eukaryota</taxon>
        <taxon>Fungi</taxon>
        <taxon>Dikarya</taxon>
        <taxon>Ascomycota</taxon>
        <taxon>Pezizomycotina</taxon>
        <taxon>Eurotiomycetes</taxon>
        <taxon>Eurotiomycetidae</taxon>
        <taxon>Eurotiales</taxon>
        <taxon>Aspergillaceae</taxon>
        <taxon>Aspergillus</taxon>
        <taxon>Aspergillus subgen. Fumigati</taxon>
    </lineage>
</organism>
<keyword evidence="3" id="KW-1185">Reference proteome</keyword>
<accession>A1CB69</accession>
<reference evidence="2 3" key="1">
    <citation type="journal article" date="2008" name="PLoS Genet.">
        <title>Genomic islands in the pathogenic filamentous fungus Aspergillus fumigatus.</title>
        <authorList>
            <person name="Fedorova N.D."/>
            <person name="Khaldi N."/>
            <person name="Joardar V.S."/>
            <person name="Maiti R."/>
            <person name="Amedeo P."/>
            <person name="Anderson M.J."/>
            <person name="Crabtree J."/>
            <person name="Silva J.C."/>
            <person name="Badger J.H."/>
            <person name="Albarraq A."/>
            <person name="Angiuoli S."/>
            <person name="Bussey H."/>
            <person name="Bowyer P."/>
            <person name="Cotty P.J."/>
            <person name="Dyer P.S."/>
            <person name="Egan A."/>
            <person name="Galens K."/>
            <person name="Fraser-Liggett C.M."/>
            <person name="Haas B.J."/>
            <person name="Inman J.M."/>
            <person name="Kent R."/>
            <person name="Lemieux S."/>
            <person name="Malavazi I."/>
            <person name="Orvis J."/>
            <person name="Roemer T."/>
            <person name="Ronning C.M."/>
            <person name="Sundaram J.P."/>
            <person name="Sutton G."/>
            <person name="Turner G."/>
            <person name="Venter J.C."/>
            <person name="White O.R."/>
            <person name="Whitty B.R."/>
            <person name="Youngman P."/>
            <person name="Wolfe K.H."/>
            <person name="Goldman G.H."/>
            <person name="Wortman J.R."/>
            <person name="Jiang B."/>
            <person name="Denning D.W."/>
            <person name="Nierman W.C."/>
        </authorList>
    </citation>
    <scope>NUCLEOTIDE SEQUENCE [LARGE SCALE GENOMIC DNA]</scope>
    <source>
        <strain evidence="3">ATCC 1007 / CBS 513.65 / DSM 816 / NCTC 3887 / NRRL 1</strain>
    </source>
</reference>
<dbReference type="AlphaFoldDB" id="A1CB69"/>
<gene>
    <name evidence="2" type="ORF">ACLA_014240</name>
</gene>
<evidence type="ECO:0000313" key="3">
    <source>
        <dbReference type="Proteomes" id="UP000006701"/>
    </source>
</evidence>
<feature type="compositionally biased region" description="Low complexity" evidence="1">
    <location>
        <begin position="32"/>
        <end position="46"/>
    </location>
</feature>
<dbReference type="VEuPathDB" id="FungiDB:ACLA_014240"/>
<feature type="region of interest" description="Disordered" evidence="1">
    <location>
        <begin position="1"/>
        <end position="76"/>
    </location>
</feature>
<dbReference type="eggNOG" id="ENOG502S621">
    <property type="taxonomic scope" value="Eukaryota"/>
</dbReference>
<feature type="region of interest" description="Disordered" evidence="1">
    <location>
        <begin position="298"/>
        <end position="319"/>
    </location>
</feature>